<reference evidence="6" key="4">
    <citation type="journal article" date="2015" name="PLoS ONE">
        <title>Comprehensive Evaluation of Toxoplasma gondii VEG and Neospora caninum LIV Genomes with Tachyzoite Stage Transcriptome and Proteome Defines Novel Transcript Features.</title>
        <authorList>
            <person name="Ramaprasad A."/>
            <person name="Mourier T."/>
            <person name="Naeem R."/>
            <person name="Malas T.B."/>
            <person name="Moussa E."/>
            <person name="Panigrahi A."/>
            <person name="Vermont S.J."/>
            <person name="Otto T.D."/>
            <person name="Wastling J."/>
            <person name="Pain A."/>
        </authorList>
    </citation>
    <scope>NUCLEOTIDE SEQUENCE</scope>
    <source>
        <strain evidence="6">Liverpool</strain>
    </source>
</reference>
<dbReference type="EMBL" id="LN714475">
    <property type="protein sequence ID" value="CEL64562.1"/>
    <property type="molecule type" value="Genomic_DNA"/>
</dbReference>
<keyword evidence="1" id="KW-0880">Kelch repeat</keyword>
<reference evidence="5" key="1">
    <citation type="submission" date="2011-02" db="EMBL/GenBank/DDBJ databases">
        <authorList>
            <person name="Aslett M."/>
        </authorList>
    </citation>
    <scope>NUCLEOTIDE SEQUENCE</scope>
    <source>
        <strain evidence="5">Liverpool</strain>
    </source>
</reference>
<sequence>MAPSNPSEKDVKKDVGVLSPACFCLTEVLQNAEVFKSFDCQSVAFIQPEIFCYGAKRGKTGTSEAVMIYDYQENIFSLAEAPKDEDNPESRPQGRTAASFVRRKPLKGGSDPEKGVLTLFGGENSASELTDRVWNFDPVAKTWKEVQTGGPRPSARFGHAACTSTNFKTMYVYGGMDQHGVARDDAYVFGEDDIWSELPMAEVCADIPARCFHTLVAGRPARSAREYLLLFGGDSTGSGAASNELWMYSLTSKNWKRVTDASGSPPKARMKHSCVFANNRMWICGGEAWEWLGTTTFKDLYGYDLTLNYWFLCDVFLSKPRNESHNFMLGPIAISSTTRSVIIFGHESDSEGNKQSVIYRATPVCTFAYLSQADSENKTARDSMTDISTAARRVQSTLETARASVDGTEAKIAELEQEMTKVSARLKEAKKAASEIVFHDDVNTELLTRTAEVEKSADSVKDFEDRLDELEAKLDDIRVKVKKKAGKADVRRIERAVGRKDQRQSSRTKKLDGGLDSSSDSSDSS</sequence>
<keyword evidence="3" id="KW-0175">Coiled coil</keyword>
<dbReference type="RefSeq" id="XP_003880009.1">
    <property type="nucleotide sequence ID" value="XM_003879960.1"/>
</dbReference>
<gene>
    <name evidence="6" type="ORF">BN1204_004510</name>
    <name evidence="5" type="ORF">NCLIV_004510</name>
</gene>
<feature type="coiled-coil region" evidence="3">
    <location>
        <begin position="398"/>
        <end position="487"/>
    </location>
</feature>
<feature type="compositionally biased region" description="Basic and acidic residues" evidence="4">
    <location>
        <begin position="492"/>
        <end position="513"/>
    </location>
</feature>
<dbReference type="InterPro" id="IPR015915">
    <property type="entry name" value="Kelch-typ_b-propeller"/>
</dbReference>
<proteinExistence type="predicted"/>
<dbReference type="AlphaFoldDB" id="F0V8D3"/>
<dbReference type="OMA" id="VCTFAYL"/>
<keyword evidence="7" id="KW-1185">Reference proteome</keyword>
<feature type="region of interest" description="Disordered" evidence="4">
    <location>
        <begin position="492"/>
        <end position="525"/>
    </location>
</feature>
<organism evidence="5 7">
    <name type="scientific">Neospora caninum (strain Liverpool)</name>
    <dbReference type="NCBI Taxonomy" id="572307"/>
    <lineage>
        <taxon>Eukaryota</taxon>
        <taxon>Sar</taxon>
        <taxon>Alveolata</taxon>
        <taxon>Apicomplexa</taxon>
        <taxon>Conoidasida</taxon>
        <taxon>Coccidia</taxon>
        <taxon>Eucoccidiorida</taxon>
        <taxon>Eimeriorina</taxon>
        <taxon>Sarcocystidae</taxon>
        <taxon>Neospora</taxon>
    </lineage>
</organism>
<dbReference type="Pfam" id="PF24681">
    <property type="entry name" value="Kelch_KLHDC2_KLHL20_DRC7"/>
    <property type="match status" value="1"/>
</dbReference>
<protein>
    <submittedName>
        <fullName evidence="6">Kelch motif domain-containing protein, putative</fullName>
    </submittedName>
    <submittedName>
        <fullName evidence="5">Putative kelch motif domain-containing protein</fullName>
    </submittedName>
</protein>
<evidence type="ECO:0000256" key="3">
    <source>
        <dbReference type="SAM" id="Coils"/>
    </source>
</evidence>
<dbReference type="Gene3D" id="2.120.10.80">
    <property type="entry name" value="Kelch-type beta propeller"/>
    <property type="match status" value="2"/>
</dbReference>
<dbReference type="PANTHER" id="PTHR46093">
    <property type="entry name" value="ACYL-COA-BINDING DOMAIN-CONTAINING PROTEIN 5"/>
    <property type="match status" value="1"/>
</dbReference>
<evidence type="ECO:0000256" key="1">
    <source>
        <dbReference type="ARBA" id="ARBA00022441"/>
    </source>
</evidence>
<reference evidence="5" key="2">
    <citation type="submission" date="2011-03" db="EMBL/GenBank/DDBJ databases">
        <title>Comparative genomics and transcriptomics of Neospora caninum and Toxoplasma gondii.</title>
        <authorList>
            <person name="Reid A.J."/>
            <person name="Sohal A."/>
            <person name="Harris D."/>
            <person name="Quail M."/>
            <person name="Sanders M."/>
            <person name="Berriman M."/>
            <person name="Wastling J.M."/>
            <person name="Pain A."/>
        </authorList>
    </citation>
    <scope>NUCLEOTIDE SEQUENCE</scope>
    <source>
        <strain evidence="5">Liverpool</strain>
    </source>
</reference>
<evidence type="ECO:0000256" key="2">
    <source>
        <dbReference type="ARBA" id="ARBA00022737"/>
    </source>
</evidence>
<dbReference type="Proteomes" id="UP000007494">
    <property type="component" value="Chromosome Ib"/>
</dbReference>
<dbReference type="EMBL" id="FR823381">
    <property type="protein sequence ID" value="CBZ49974.1"/>
    <property type="molecule type" value="Genomic_DNA"/>
</dbReference>
<feature type="compositionally biased region" description="Low complexity" evidence="4">
    <location>
        <begin position="516"/>
        <end position="525"/>
    </location>
</feature>
<name>F0V8D3_NEOCL</name>
<evidence type="ECO:0000256" key="4">
    <source>
        <dbReference type="SAM" id="MobiDB-lite"/>
    </source>
</evidence>
<evidence type="ECO:0000313" key="5">
    <source>
        <dbReference type="EMBL" id="CBZ49974.1"/>
    </source>
</evidence>
<evidence type="ECO:0000313" key="6">
    <source>
        <dbReference type="EMBL" id="CEL64562.1"/>
    </source>
</evidence>
<dbReference type="PANTHER" id="PTHR46093:SF18">
    <property type="entry name" value="FIBRONECTIN TYPE-III DOMAIN-CONTAINING PROTEIN"/>
    <property type="match status" value="1"/>
</dbReference>
<dbReference type="Gene3D" id="6.10.140.920">
    <property type="match status" value="1"/>
</dbReference>
<dbReference type="InParanoid" id="F0V8D3"/>
<dbReference type="VEuPathDB" id="ToxoDB:NCLIV_004510"/>
<dbReference type="GeneID" id="13446023"/>
<evidence type="ECO:0000313" key="7">
    <source>
        <dbReference type="Proteomes" id="UP000007494"/>
    </source>
</evidence>
<keyword evidence="2" id="KW-0677">Repeat</keyword>
<accession>F0V8D3</accession>
<dbReference type="OrthoDB" id="10250130at2759"/>
<reference evidence="7" key="3">
    <citation type="journal article" date="2012" name="PLoS Pathog.">
        <title>Comparative genomics of the apicomplexan parasites Toxoplasma gondii and Neospora caninum: Coccidia differing in host range and transmission strategy.</title>
        <authorList>
            <person name="Reid A.J."/>
            <person name="Vermont S.J."/>
            <person name="Cotton J.A."/>
            <person name="Harris D."/>
            <person name="Hill-Cawthorne G.A."/>
            <person name="Konen-Waisman S."/>
            <person name="Latham S.M."/>
            <person name="Mourier T."/>
            <person name="Norton R."/>
            <person name="Quail M.A."/>
            <person name="Sanders M."/>
            <person name="Shanmugam D."/>
            <person name="Sohal A."/>
            <person name="Wasmuth J.D."/>
            <person name="Brunk B."/>
            <person name="Grigg M.E."/>
            <person name="Howard J.C."/>
            <person name="Parkinson J."/>
            <person name="Roos D.S."/>
            <person name="Trees A.J."/>
            <person name="Berriman M."/>
            <person name="Pain A."/>
            <person name="Wastling J.M."/>
        </authorList>
    </citation>
    <scope>NUCLEOTIDE SEQUENCE [LARGE SCALE GENOMIC DNA]</scope>
    <source>
        <strain evidence="7">Liverpool</strain>
    </source>
</reference>
<feature type="region of interest" description="Disordered" evidence="4">
    <location>
        <begin position="81"/>
        <end position="115"/>
    </location>
</feature>
<dbReference type="eggNOG" id="KOG0379">
    <property type="taxonomic scope" value="Eukaryota"/>
</dbReference>
<dbReference type="SUPFAM" id="SSF117281">
    <property type="entry name" value="Kelch motif"/>
    <property type="match status" value="1"/>
</dbReference>